<reference evidence="1 2" key="1">
    <citation type="submission" date="2018-06" db="EMBL/GenBank/DDBJ databases">
        <title>Genomic Encyclopedia of Type Strains, Phase IV (KMG-IV): sequencing the most valuable type-strain genomes for metagenomic binning, comparative biology and taxonomic classification.</title>
        <authorList>
            <person name="Goeker M."/>
        </authorList>
    </citation>
    <scope>NUCLEOTIDE SEQUENCE [LARGE SCALE GENOMIC DNA]</scope>
    <source>
        <strain evidence="1 2">DSM 25520</strain>
    </source>
</reference>
<dbReference type="OrthoDB" id="5295974at2"/>
<proteinExistence type="predicted"/>
<comment type="caution">
    <text evidence="1">The sequence shown here is derived from an EMBL/GenBank/DDBJ whole genome shotgun (WGS) entry which is preliminary data.</text>
</comment>
<evidence type="ECO:0008006" key="3">
    <source>
        <dbReference type="Google" id="ProtNLM"/>
    </source>
</evidence>
<dbReference type="EMBL" id="QNRQ01000003">
    <property type="protein sequence ID" value="RBP40812.1"/>
    <property type="molecule type" value="Genomic_DNA"/>
</dbReference>
<dbReference type="Proteomes" id="UP000253628">
    <property type="component" value="Unassembled WGS sequence"/>
</dbReference>
<accession>A0A366HH12</accession>
<sequence length="315" mass="34500">MQIVLPGALPDPNAASALLPHVLETAPTLARWLQQGHASVHAADPAAAGCTPLEQWLLQSRDYTKRDGQNLSAGLGPLWANNANNVTQRDRPVWLAELVHVSPSRDGAVLLPAKELDISPQHNAALFESAQALFEGTGFALQPDSTARWRIYLPSDFAPRCASPALVSITSVNEWWPQDLQSRPWRRLLNELQMLWYDHPVNAERYAAGLVPVNSLWLFGGASPDQLGSAAAAPAQIHEHLLAPSLAQDWGGWIAALAELEQTVFKPLAGTSPAPKIVLLGRDRKAEIAPRPKSLLSRLLPQRNQAWRTWWSSQS</sequence>
<keyword evidence="2" id="KW-1185">Reference proteome</keyword>
<organism evidence="1 2">
    <name type="scientific">Eoetvoesiella caeni</name>
    <dbReference type="NCBI Taxonomy" id="645616"/>
    <lineage>
        <taxon>Bacteria</taxon>
        <taxon>Pseudomonadati</taxon>
        <taxon>Pseudomonadota</taxon>
        <taxon>Betaproteobacteria</taxon>
        <taxon>Burkholderiales</taxon>
        <taxon>Alcaligenaceae</taxon>
        <taxon>Eoetvoesiella</taxon>
    </lineage>
</organism>
<dbReference type="RefSeq" id="WP_113932586.1">
    <property type="nucleotide sequence ID" value="NZ_JACCEU010000004.1"/>
</dbReference>
<gene>
    <name evidence="1" type="ORF">DFR37_103153</name>
</gene>
<protein>
    <recommendedName>
        <fullName evidence="3">Phosphoglycerate mutase</fullName>
    </recommendedName>
</protein>
<dbReference type="AlphaFoldDB" id="A0A366HH12"/>
<evidence type="ECO:0000313" key="2">
    <source>
        <dbReference type="Proteomes" id="UP000253628"/>
    </source>
</evidence>
<name>A0A366HH12_9BURK</name>
<evidence type="ECO:0000313" key="1">
    <source>
        <dbReference type="EMBL" id="RBP40812.1"/>
    </source>
</evidence>